<proteinExistence type="predicted"/>
<dbReference type="Proteomes" id="UP000264036">
    <property type="component" value="Unassembled WGS sequence"/>
</dbReference>
<reference evidence="1 2" key="1">
    <citation type="journal article" date="2018" name="Nat. Biotechnol.">
        <title>A standardized bacterial taxonomy based on genome phylogeny substantially revises the tree of life.</title>
        <authorList>
            <person name="Parks D.H."/>
            <person name="Chuvochina M."/>
            <person name="Waite D.W."/>
            <person name="Rinke C."/>
            <person name="Skarshewski A."/>
            <person name="Chaumeil P.A."/>
            <person name="Hugenholtz P."/>
        </authorList>
    </citation>
    <scope>NUCLEOTIDE SEQUENCE [LARGE SCALE GENOMIC DNA]</scope>
    <source>
        <strain evidence="1">UBA10707</strain>
    </source>
</reference>
<gene>
    <name evidence="1" type="ORF">DD666_00855</name>
</gene>
<accession>A0A356LAU9</accession>
<evidence type="ECO:0000313" key="1">
    <source>
        <dbReference type="EMBL" id="HBP27949.1"/>
    </source>
</evidence>
<sequence>MTAIRLFDHPLAGTAAQEFEAESLAHWLRDHFATRSMSGTIQIFRGPATAQNLITGSEEEIWRQVAANDSDMYTVFQNPGDPATTTGALLISLAVSVGLTVVSMILFPPPRQPGNVNRTQSSDNNKLADRENKVRYMERVEDIFGTVLSVPSLMMPTYNKYIKHRRVEYGYYCVGRGYYELNDIKDADTLLSGIDGASAAVYRPFESPNSGHAPYIQIGDQIIDQIVTVDRSVEIDGMTLKAWNQLQLPNSVRNYGFGANPGGDYINQTTIVSGWQPNFNSVIEVGDTITVSSSTFTRPARSYNAVAFTKSTGLFSRTGGFGGITDYGLTAGDTIEITGFGPTDFLNGTYTVSSTPGDSLAVVESISGSADDAIGGTVSRAASTVTFDGVYEIAEVSDKQVRLTTATFPSIINNGGSSPEGRIQINDRSQFTDWVTLPQKDRSEVWVNVVAGQGMYKYDGGYSTATVEFHLEWQQLDASMNPQGPIVQVYGSVSGSVTDERATTLEHATGWTGPIRVRMRRLTDYDYNFSGTVMDEIKWTDLYAVTPVSKAHFGNKTTIHTITYPTARATSARTRQLNCLASRMIPTFNGTTFSGGFDSEGRYVAGTLYTSSKIVDIIGAVMLDHKIGNRSIDDIDMPQIWSVQQQLDATHPEMGQFNYTLDSDNLSLEDTISMVANAGFCIAYRQPTQIRLAPDLRQDRSVAMFTHRNKQPKSETITRTFANDGEYDGVEFRYTDPDSNQTETIILPLDGNYTRLKPFEIPGIRSFAQAWLRANREYKKLLGQRVRVETGVTLDGRALLPNKRIDVVDNTKFKSFDGDVVGWDGALTLRLSQPVEFLPGEDHSIVLMNRDGTITDQIPVAPGADAEHVVLQNLPSGVGLVTEFGSPEGIRTIFSFAPEGRREAMAYLITDLDMKDKKYVKVTGINYSHAYYEADTQPIPAKEAVIS</sequence>
<dbReference type="EMBL" id="DOEK01000003">
    <property type="protein sequence ID" value="HBP27949.1"/>
    <property type="molecule type" value="Genomic_DNA"/>
</dbReference>
<protein>
    <recommendedName>
        <fullName evidence="3">Tip attachment protein J domain-containing protein</fullName>
    </recommendedName>
</protein>
<evidence type="ECO:0008006" key="3">
    <source>
        <dbReference type="Google" id="ProtNLM"/>
    </source>
</evidence>
<name>A0A356LAU9_9BURK</name>
<comment type="caution">
    <text evidence="1">The sequence shown here is derived from an EMBL/GenBank/DDBJ whole genome shotgun (WGS) entry which is preliminary data.</text>
</comment>
<evidence type="ECO:0000313" key="2">
    <source>
        <dbReference type="Proteomes" id="UP000264036"/>
    </source>
</evidence>
<dbReference type="NCBIfam" id="NF040662">
    <property type="entry name" value="attach_TipJ_rel"/>
    <property type="match status" value="1"/>
</dbReference>
<organism evidence="1 2">
    <name type="scientific">Advenella kashmirensis</name>
    <dbReference type="NCBI Taxonomy" id="310575"/>
    <lineage>
        <taxon>Bacteria</taxon>
        <taxon>Pseudomonadati</taxon>
        <taxon>Pseudomonadota</taxon>
        <taxon>Betaproteobacteria</taxon>
        <taxon>Burkholderiales</taxon>
        <taxon>Alcaligenaceae</taxon>
    </lineage>
</organism>
<dbReference type="AlphaFoldDB" id="A0A356LAU9"/>